<keyword evidence="1" id="KW-0966">Cell projection</keyword>
<reference evidence="1 2" key="1">
    <citation type="journal article" date="2015" name="Genome Announc.">
        <title>Complete Genome Sequence of Methylobacterium aquaticum Strain 22A, Isolated from Racomitrium japonicum Moss.</title>
        <authorList>
            <person name="Tani A."/>
            <person name="Ogura Y."/>
            <person name="Hayashi T."/>
            <person name="Kimbara K."/>
        </authorList>
    </citation>
    <scope>NUCLEOTIDE SEQUENCE [LARGE SCALE GENOMIC DNA]</scope>
    <source>
        <strain evidence="1 2">MA-22A</strain>
    </source>
</reference>
<dbReference type="STRING" id="270351.Maq22A_c06475"/>
<evidence type="ECO:0000313" key="1">
    <source>
        <dbReference type="EMBL" id="BAQ44644.1"/>
    </source>
</evidence>
<dbReference type="EMBL" id="AP014704">
    <property type="protein sequence ID" value="BAQ44644.1"/>
    <property type="molecule type" value="Genomic_DNA"/>
</dbReference>
<organism evidence="1 2">
    <name type="scientific">Methylobacterium aquaticum</name>
    <dbReference type="NCBI Taxonomy" id="270351"/>
    <lineage>
        <taxon>Bacteria</taxon>
        <taxon>Pseudomonadati</taxon>
        <taxon>Pseudomonadota</taxon>
        <taxon>Alphaproteobacteria</taxon>
        <taxon>Hyphomicrobiales</taxon>
        <taxon>Methylobacteriaceae</taxon>
        <taxon>Methylobacterium</taxon>
    </lineage>
</organism>
<keyword evidence="1" id="KW-0282">Flagellum</keyword>
<dbReference type="InterPro" id="IPR010845">
    <property type="entry name" value="FlaF"/>
</dbReference>
<dbReference type="RefSeq" id="WP_060846116.1">
    <property type="nucleotide sequence ID" value="NZ_AP014704.1"/>
</dbReference>
<dbReference type="NCBIfam" id="NF009434">
    <property type="entry name" value="PRK12793.1"/>
    <property type="match status" value="1"/>
</dbReference>
<dbReference type="OrthoDB" id="9808944at2"/>
<dbReference type="GO" id="GO:0044781">
    <property type="term" value="P:bacterial-type flagellum organization"/>
    <property type="evidence" value="ECO:0007669"/>
    <property type="project" value="InterPro"/>
</dbReference>
<keyword evidence="1" id="KW-0969">Cilium</keyword>
<dbReference type="Pfam" id="PF07309">
    <property type="entry name" value="FlaF"/>
    <property type="match status" value="1"/>
</dbReference>
<dbReference type="Proteomes" id="UP000061432">
    <property type="component" value="Chromosome"/>
</dbReference>
<dbReference type="PATRIC" id="fig|270351.10.peg.1234"/>
<accession>A0A0C6FHR7</accession>
<reference evidence="2" key="2">
    <citation type="submission" date="2015-01" db="EMBL/GenBank/DDBJ databases">
        <title>Complete genome sequence of Methylobacterium aquaticum strain 22A.</title>
        <authorList>
            <person name="Tani A."/>
            <person name="Ogura Y."/>
            <person name="Hayashi T."/>
        </authorList>
    </citation>
    <scope>NUCLEOTIDE SEQUENCE [LARGE SCALE GENOMIC DNA]</scope>
    <source>
        <strain evidence="2">MA-22A</strain>
    </source>
</reference>
<gene>
    <name evidence="1" type="ORF">Maq22A_c06475</name>
</gene>
<dbReference type="AlphaFoldDB" id="A0A0C6FHR7"/>
<proteinExistence type="predicted"/>
<dbReference type="KEGG" id="maqu:Maq22A_c06475"/>
<sequence length="115" mass="12796">MYRFSYSEILEDAPEVGRDRERAAFDRALTLLRDVEARGLSGPERTAAVGFVQELWNVLIADLLEPENALPASLRADLVQIGAWTMQEAGEVLRSPERSLAALIEVNTSIRDGLR</sequence>
<name>A0A0C6FHR7_9HYPH</name>
<protein>
    <submittedName>
        <fullName evidence="1">Flagellar biosynthesis regulator FlaF</fullName>
    </submittedName>
</protein>
<evidence type="ECO:0000313" key="2">
    <source>
        <dbReference type="Proteomes" id="UP000061432"/>
    </source>
</evidence>